<evidence type="ECO:0000256" key="1">
    <source>
        <dbReference type="ARBA" id="ARBA00004370"/>
    </source>
</evidence>
<evidence type="ECO:0000256" key="2">
    <source>
        <dbReference type="ARBA" id="ARBA00022448"/>
    </source>
</evidence>
<dbReference type="Pfam" id="PF00213">
    <property type="entry name" value="OSCP"/>
    <property type="match status" value="1"/>
</dbReference>
<evidence type="ECO:0000313" key="7">
    <source>
        <dbReference type="EMBL" id="OHA65655.1"/>
    </source>
</evidence>
<accession>A0A1G2QYF0</accession>
<dbReference type="AlphaFoldDB" id="A0A1G2QYF0"/>
<evidence type="ECO:0000256" key="6">
    <source>
        <dbReference type="ARBA" id="ARBA00023310"/>
    </source>
</evidence>
<organism evidence="7 8">
    <name type="scientific">Candidatus Wildermuthbacteria bacterium RIFCSPHIGHO2_02_FULL_45_25</name>
    <dbReference type="NCBI Taxonomy" id="1802450"/>
    <lineage>
        <taxon>Bacteria</taxon>
        <taxon>Candidatus Wildermuthiibacteriota</taxon>
    </lineage>
</organism>
<dbReference type="GO" id="GO:0046933">
    <property type="term" value="F:proton-transporting ATP synthase activity, rotational mechanism"/>
    <property type="evidence" value="ECO:0007669"/>
    <property type="project" value="InterPro"/>
</dbReference>
<evidence type="ECO:0000256" key="4">
    <source>
        <dbReference type="ARBA" id="ARBA00023065"/>
    </source>
</evidence>
<dbReference type="GO" id="GO:0016020">
    <property type="term" value="C:membrane"/>
    <property type="evidence" value="ECO:0007669"/>
    <property type="project" value="UniProtKB-SubCell"/>
</dbReference>
<dbReference type="Proteomes" id="UP000178092">
    <property type="component" value="Unassembled WGS sequence"/>
</dbReference>
<protein>
    <submittedName>
        <fullName evidence="7">Uncharacterized protein</fullName>
    </submittedName>
</protein>
<keyword evidence="3" id="KW-0375">Hydrogen ion transport</keyword>
<name>A0A1G2QYF0_9BACT</name>
<comment type="subcellular location">
    <subcellularLocation>
        <location evidence="1">Membrane</location>
    </subcellularLocation>
</comment>
<sequence length="128" mass="14454">MAKAKAKIYARVLVDSLKEAKQHKQTEIMRAFKTLLQKRGDVRQLSAILREAEKLWQDTEGKLAKLVSAEALTSGDKESIEKCLNKVGYRMEEEIDPKLIGGMALILENSFVIDNTVRGKLQRIAKLL</sequence>
<keyword evidence="6" id="KW-0066">ATP synthesis</keyword>
<keyword evidence="4" id="KW-0406">Ion transport</keyword>
<dbReference type="EMBL" id="MHTV01000043">
    <property type="protein sequence ID" value="OHA65655.1"/>
    <property type="molecule type" value="Genomic_DNA"/>
</dbReference>
<evidence type="ECO:0000256" key="3">
    <source>
        <dbReference type="ARBA" id="ARBA00022781"/>
    </source>
</evidence>
<keyword evidence="2" id="KW-0813">Transport</keyword>
<evidence type="ECO:0000256" key="5">
    <source>
        <dbReference type="ARBA" id="ARBA00023136"/>
    </source>
</evidence>
<keyword evidence="5" id="KW-0472">Membrane</keyword>
<proteinExistence type="predicted"/>
<gene>
    <name evidence="7" type="ORF">A3C04_01645</name>
</gene>
<evidence type="ECO:0000313" key="8">
    <source>
        <dbReference type="Proteomes" id="UP000178092"/>
    </source>
</evidence>
<reference evidence="7 8" key="1">
    <citation type="journal article" date="2016" name="Nat. Commun.">
        <title>Thousands of microbial genomes shed light on interconnected biogeochemical processes in an aquifer system.</title>
        <authorList>
            <person name="Anantharaman K."/>
            <person name="Brown C.T."/>
            <person name="Hug L.A."/>
            <person name="Sharon I."/>
            <person name="Castelle C.J."/>
            <person name="Probst A.J."/>
            <person name="Thomas B.C."/>
            <person name="Singh A."/>
            <person name="Wilkins M.J."/>
            <person name="Karaoz U."/>
            <person name="Brodie E.L."/>
            <person name="Williams K.H."/>
            <person name="Hubbard S.S."/>
            <person name="Banfield J.F."/>
        </authorList>
    </citation>
    <scope>NUCLEOTIDE SEQUENCE [LARGE SCALE GENOMIC DNA]</scope>
</reference>
<dbReference type="InterPro" id="IPR000711">
    <property type="entry name" value="ATPase_OSCP/dsu"/>
</dbReference>
<dbReference type="PANTHER" id="PTHR11910">
    <property type="entry name" value="ATP SYNTHASE DELTA CHAIN"/>
    <property type="match status" value="1"/>
</dbReference>
<comment type="caution">
    <text evidence="7">The sequence shown here is derived from an EMBL/GenBank/DDBJ whole genome shotgun (WGS) entry which is preliminary data.</text>
</comment>